<dbReference type="AlphaFoldDB" id="A0A5B2TVJ6"/>
<dbReference type="GO" id="GO:0003677">
    <property type="term" value="F:DNA binding"/>
    <property type="evidence" value="ECO:0007669"/>
    <property type="project" value="UniProtKB-KW"/>
</dbReference>
<dbReference type="InterPro" id="IPR035386">
    <property type="entry name" value="Arm-DNA-bind_5"/>
</dbReference>
<name>A0A5B2TVJ6_9FLAO</name>
<proteinExistence type="inferred from homology"/>
<sequence length="411" mass="49315">MQVSFEIRKDKIDRHGLMPVRAVITFDGFRIRRTVEGAKSSLKHWNEKNERIKAPNKSEPYNYHLEYNDKIERFEQKAKEIFRFYHLNDMAPSQVDFLARFDSDMVVNVSKDFVLCFNEFIDSGKLTKAERTIKSYVTALNVFKDFSERKKYALRFDTINKEFFAKFQEFCFVEKKTKNNYFSRLITTLKTFMRWAMENDYHENVDFLKFQAPEEDIEVIYLTLEELMKLYHYEFEKEKLRRVRDVYCFGCFTGLRFSDLKNLRPSNIMENEIKLNIQKTRTIDHRIPLNEYAKEILRRYKDTIWEPLPIISSQKFNSYVKECCRFAGIDAPTSITRYRGTKRLDKTVPKYELITSHTARKTFVTNSLVLGMKEMVVRNITGHKKEETFRRYVKIAENLKQEEMSKAWNNI</sequence>
<accession>A0A5B2TVJ6</accession>
<evidence type="ECO:0000256" key="1">
    <source>
        <dbReference type="ARBA" id="ARBA00008857"/>
    </source>
</evidence>
<organism evidence="5 6">
    <name type="scientific">Maribacter flavus</name>
    <dbReference type="NCBI Taxonomy" id="1658664"/>
    <lineage>
        <taxon>Bacteria</taxon>
        <taxon>Pseudomonadati</taxon>
        <taxon>Bacteroidota</taxon>
        <taxon>Flavobacteriia</taxon>
        <taxon>Flavobacteriales</taxon>
        <taxon>Flavobacteriaceae</taxon>
        <taxon>Maribacter</taxon>
    </lineage>
</organism>
<gene>
    <name evidence="5" type="ORF">F0361_02605</name>
</gene>
<dbReference type="PANTHER" id="PTHR30349">
    <property type="entry name" value="PHAGE INTEGRASE-RELATED"/>
    <property type="match status" value="1"/>
</dbReference>
<reference evidence="5 6" key="1">
    <citation type="submission" date="2019-09" db="EMBL/GenBank/DDBJ databases">
        <authorList>
            <person name="Khan S.A."/>
            <person name="Jeon C.O."/>
            <person name="Chun B.H."/>
            <person name="Jeong S.E."/>
        </authorList>
    </citation>
    <scope>NUCLEOTIDE SEQUENCE [LARGE SCALE GENOMIC DNA]</scope>
    <source>
        <strain evidence="5 6">KCTC 42508</strain>
    </source>
</reference>
<evidence type="ECO:0000313" key="5">
    <source>
        <dbReference type="EMBL" id="KAA2218531.1"/>
    </source>
</evidence>
<evidence type="ECO:0000313" key="6">
    <source>
        <dbReference type="Proteomes" id="UP000323188"/>
    </source>
</evidence>
<dbReference type="GO" id="GO:0006310">
    <property type="term" value="P:DNA recombination"/>
    <property type="evidence" value="ECO:0007669"/>
    <property type="project" value="UniProtKB-KW"/>
</dbReference>
<evidence type="ECO:0000256" key="3">
    <source>
        <dbReference type="ARBA" id="ARBA00023172"/>
    </source>
</evidence>
<dbReference type="SUPFAM" id="SSF56349">
    <property type="entry name" value="DNA breaking-rejoining enzymes"/>
    <property type="match status" value="1"/>
</dbReference>
<dbReference type="InterPro" id="IPR050090">
    <property type="entry name" value="Tyrosine_recombinase_XerCD"/>
</dbReference>
<dbReference type="CDD" id="cd01185">
    <property type="entry name" value="INTN1_C_like"/>
    <property type="match status" value="1"/>
</dbReference>
<dbReference type="InterPro" id="IPR013762">
    <property type="entry name" value="Integrase-like_cat_sf"/>
</dbReference>
<dbReference type="Pfam" id="PF00589">
    <property type="entry name" value="Phage_integrase"/>
    <property type="match status" value="1"/>
</dbReference>
<dbReference type="GO" id="GO:0015074">
    <property type="term" value="P:DNA integration"/>
    <property type="evidence" value="ECO:0007669"/>
    <property type="project" value="InterPro"/>
</dbReference>
<keyword evidence="3" id="KW-0233">DNA recombination</keyword>
<evidence type="ECO:0000259" key="4">
    <source>
        <dbReference type="PROSITE" id="PS51898"/>
    </source>
</evidence>
<dbReference type="PROSITE" id="PS51898">
    <property type="entry name" value="TYR_RECOMBINASE"/>
    <property type="match status" value="1"/>
</dbReference>
<dbReference type="PANTHER" id="PTHR30349:SF64">
    <property type="entry name" value="PROPHAGE INTEGRASE INTD-RELATED"/>
    <property type="match status" value="1"/>
</dbReference>
<dbReference type="InterPro" id="IPR011010">
    <property type="entry name" value="DNA_brk_join_enz"/>
</dbReference>
<dbReference type="InterPro" id="IPR025269">
    <property type="entry name" value="SAM-like_dom"/>
</dbReference>
<protein>
    <submittedName>
        <fullName evidence="5">Site-specific integrase</fullName>
    </submittedName>
</protein>
<dbReference type="Gene3D" id="1.10.443.10">
    <property type="entry name" value="Intergrase catalytic core"/>
    <property type="match status" value="1"/>
</dbReference>
<evidence type="ECO:0000256" key="2">
    <source>
        <dbReference type="ARBA" id="ARBA00023125"/>
    </source>
</evidence>
<dbReference type="Pfam" id="PF17293">
    <property type="entry name" value="Arm-DNA-bind_5"/>
    <property type="match status" value="1"/>
</dbReference>
<comment type="similarity">
    <text evidence="1">Belongs to the 'phage' integrase family.</text>
</comment>
<keyword evidence="2" id="KW-0238">DNA-binding</keyword>
<feature type="domain" description="Tyr recombinase" evidence="4">
    <location>
        <begin position="217"/>
        <end position="405"/>
    </location>
</feature>
<dbReference type="Pfam" id="PF13102">
    <property type="entry name" value="Phage_int_SAM_5"/>
    <property type="match status" value="1"/>
</dbReference>
<comment type="caution">
    <text evidence="5">The sequence shown here is derived from an EMBL/GenBank/DDBJ whole genome shotgun (WGS) entry which is preliminary data.</text>
</comment>
<dbReference type="Gene3D" id="1.10.150.130">
    <property type="match status" value="1"/>
</dbReference>
<dbReference type="RefSeq" id="WP_154917100.1">
    <property type="nucleotide sequence ID" value="NZ_VUOE01000001.1"/>
</dbReference>
<dbReference type="EMBL" id="VUOE01000001">
    <property type="protein sequence ID" value="KAA2218531.1"/>
    <property type="molecule type" value="Genomic_DNA"/>
</dbReference>
<dbReference type="Proteomes" id="UP000323188">
    <property type="component" value="Unassembled WGS sequence"/>
</dbReference>
<dbReference type="InterPro" id="IPR002104">
    <property type="entry name" value="Integrase_catalytic"/>
</dbReference>
<dbReference type="InterPro" id="IPR010998">
    <property type="entry name" value="Integrase_recombinase_N"/>
</dbReference>